<dbReference type="EMBL" id="UZWE01000050">
    <property type="protein sequence ID" value="VDS10070.1"/>
    <property type="molecule type" value="Genomic_DNA"/>
</dbReference>
<protein>
    <submittedName>
        <fullName evidence="1">Uncharacterized protein</fullName>
    </submittedName>
</protein>
<dbReference type="Proteomes" id="UP000270743">
    <property type="component" value="Unassembled WGS sequence"/>
</dbReference>
<gene>
    <name evidence="1" type="ORF">PARHAE_03281</name>
</gene>
<proteinExistence type="predicted"/>
<keyword evidence="2" id="KW-1185">Reference proteome</keyword>
<evidence type="ECO:0000313" key="1">
    <source>
        <dbReference type="EMBL" id="VDS10070.1"/>
    </source>
</evidence>
<evidence type="ECO:0000313" key="2">
    <source>
        <dbReference type="Proteomes" id="UP000270743"/>
    </source>
</evidence>
<accession>A0A3S4CL71</accession>
<name>A0A3S4CL71_9RHOB</name>
<sequence>MRNKLTWAIVLVIIAALAYWMTRPDELAMPDGGEMTEAQVQETLEEIRSMRPEGEDGKWTPEQQQRLRAACPVYADHYPVENGPAGDAEIADICDSEVRQTSGQ</sequence>
<dbReference type="AlphaFoldDB" id="A0A3S4CL71"/>
<reference evidence="1 2" key="1">
    <citation type="submission" date="2018-12" db="EMBL/GenBank/DDBJ databases">
        <authorList>
            <person name="Criscuolo A."/>
        </authorList>
    </citation>
    <scope>NUCLEOTIDE SEQUENCE [LARGE SCALE GENOMIC DNA]</scope>
    <source>
        <strain evidence="1">ACIP1116241</strain>
    </source>
</reference>
<organism evidence="1 2">
    <name type="scientific">Paracoccus haematequi</name>
    <dbReference type="NCBI Taxonomy" id="2491866"/>
    <lineage>
        <taxon>Bacteria</taxon>
        <taxon>Pseudomonadati</taxon>
        <taxon>Pseudomonadota</taxon>
        <taxon>Alphaproteobacteria</taxon>
        <taxon>Rhodobacterales</taxon>
        <taxon>Paracoccaceae</taxon>
        <taxon>Paracoccus</taxon>
    </lineage>
</organism>